<accession>A0A1G2SFL7</accession>
<dbReference type="STRING" id="1802726.A3B07_00550"/>
<evidence type="ECO:0008006" key="3">
    <source>
        <dbReference type="Google" id="ProtNLM"/>
    </source>
</evidence>
<dbReference type="EMBL" id="MHUV01000001">
    <property type="protein sequence ID" value="OHA83241.1"/>
    <property type="molecule type" value="Genomic_DNA"/>
</dbReference>
<proteinExistence type="predicted"/>
<protein>
    <recommendedName>
        <fullName evidence="3">CARDB domain-containing protein</fullName>
    </recommendedName>
</protein>
<evidence type="ECO:0000313" key="2">
    <source>
        <dbReference type="Proteomes" id="UP000178817"/>
    </source>
</evidence>
<dbReference type="AlphaFoldDB" id="A0A1G2SFL7"/>
<name>A0A1G2SFL7_9BACT</name>
<dbReference type="Proteomes" id="UP000178817">
    <property type="component" value="Unassembled WGS sequence"/>
</dbReference>
<gene>
    <name evidence="1" type="ORF">A3B07_00550</name>
</gene>
<reference evidence="1 2" key="1">
    <citation type="journal article" date="2016" name="Nat. Commun.">
        <title>Thousands of microbial genomes shed light on interconnected biogeochemical processes in an aquifer system.</title>
        <authorList>
            <person name="Anantharaman K."/>
            <person name="Brown C.T."/>
            <person name="Hug L.A."/>
            <person name="Sharon I."/>
            <person name="Castelle C.J."/>
            <person name="Probst A.J."/>
            <person name="Thomas B.C."/>
            <person name="Singh A."/>
            <person name="Wilkins M.J."/>
            <person name="Karaoz U."/>
            <person name="Brodie E.L."/>
            <person name="Williams K.H."/>
            <person name="Hubbard S.S."/>
            <person name="Banfield J.F."/>
        </authorList>
    </citation>
    <scope>NUCLEOTIDE SEQUENCE [LARGE SCALE GENOMIC DNA]</scope>
</reference>
<comment type="caution">
    <text evidence="1">The sequence shown here is derived from an EMBL/GenBank/DDBJ whole genome shotgun (WGS) entry which is preliminary data.</text>
</comment>
<dbReference type="Gene3D" id="2.60.40.10">
    <property type="entry name" value="Immunoglobulins"/>
    <property type="match status" value="1"/>
</dbReference>
<sequence>MTLTSGGIITFSNTYTPIPVPLVTAPILISPTATSITTSSAILGANVTSNGGAPITVRGTCWGTTNNPTTNCIPQGGTTTGIFSHSRTGLPTGTPIYYRGYATNSAGLTGYSSSGLFTTLWLDLTAGAVTPTTAIAGVPTTFSSTITKNGTTGTGASFNTLFQFDDVDHSTVFASQVAVTPAINVIPLGTVVASASYTFPSAGTWYVRACADNNAAFIGTILEWQEGNNCGAIWTPVTVVATSGTLTTPNCSIPAGSSSCTSTVSWSIANPVAPSNVSQNGTSFSSASSGAMTRTLSYGSSPFTLFSNATTLVSNTAIASCVTGTSWNGSSCVVAPVFSCTGVTPSSATIYAGDDTGLVMNTPKTYSATNTATKCQFSCNTGSSWNGTSCVVPTCGDSVCNGTETLLTCPRDCKAQVIQF</sequence>
<dbReference type="InterPro" id="IPR013783">
    <property type="entry name" value="Ig-like_fold"/>
</dbReference>
<organism evidence="1 2">
    <name type="scientific">Candidatus Yonathbacteria bacterium RIFCSPLOWO2_01_FULL_43_27</name>
    <dbReference type="NCBI Taxonomy" id="1802726"/>
    <lineage>
        <taxon>Bacteria</taxon>
        <taxon>Candidatus Yonathiibacteriota</taxon>
    </lineage>
</organism>
<evidence type="ECO:0000313" key="1">
    <source>
        <dbReference type="EMBL" id="OHA83241.1"/>
    </source>
</evidence>